<feature type="chain" id="PRO_5046565305" evidence="1">
    <location>
        <begin position="20"/>
        <end position="99"/>
    </location>
</feature>
<name>A0ABY6AR13_9PSED</name>
<feature type="signal peptide" evidence="1">
    <location>
        <begin position="1"/>
        <end position="19"/>
    </location>
</feature>
<reference evidence="2" key="1">
    <citation type="submission" date="2022-09" db="EMBL/GenBank/DDBJ databases">
        <title>Complete genome sequence of Pseudomonas promysalinigenes strain RL-WG26, a newly isolated PGPR with the potential for plant salinity stress alleviation.</title>
        <authorList>
            <person name="Ren L."/>
            <person name="Wang G."/>
            <person name="Hu H."/>
        </authorList>
    </citation>
    <scope>NUCLEOTIDE SEQUENCE</scope>
    <source>
        <strain evidence="2">RL-WG26</strain>
    </source>
</reference>
<evidence type="ECO:0000313" key="3">
    <source>
        <dbReference type="Proteomes" id="UP001064504"/>
    </source>
</evidence>
<evidence type="ECO:0000256" key="1">
    <source>
        <dbReference type="SAM" id="SignalP"/>
    </source>
</evidence>
<proteinExistence type="predicted"/>
<accession>A0ABY6AR13</accession>
<dbReference type="Proteomes" id="UP001064504">
    <property type="component" value="Chromosome"/>
</dbReference>
<evidence type="ECO:0000313" key="2">
    <source>
        <dbReference type="EMBL" id="UXH41637.1"/>
    </source>
</evidence>
<dbReference type="EMBL" id="CP104557">
    <property type="protein sequence ID" value="UXH41637.1"/>
    <property type="molecule type" value="Genomic_DNA"/>
</dbReference>
<sequence length="99" mass="10777">MNRLLLIAAIACMPLPALAASGTETCKKISAMAGKAMEARQDGDLLEDAMASVGDQSKFSDAMVLKAYKVRVFEDSKERATAISEFQNAAYRECYEAYN</sequence>
<keyword evidence="1" id="KW-0732">Signal</keyword>
<organism evidence="2 3">
    <name type="scientific">Pseudomonas promysalinigenes</name>
    <dbReference type="NCBI Taxonomy" id="485898"/>
    <lineage>
        <taxon>Bacteria</taxon>
        <taxon>Pseudomonadati</taxon>
        <taxon>Pseudomonadota</taxon>
        <taxon>Gammaproteobacteria</taxon>
        <taxon>Pseudomonadales</taxon>
        <taxon>Pseudomonadaceae</taxon>
        <taxon>Pseudomonas</taxon>
    </lineage>
</organism>
<dbReference type="RefSeq" id="WP_261745214.1">
    <property type="nucleotide sequence ID" value="NZ_CP104557.1"/>
</dbReference>
<protein>
    <submittedName>
        <fullName evidence="2">Uncharacterized protein</fullName>
    </submittedName>
</protein>
<gene>
    <name evidence="2" type="ORF">N5C08_08965</name>
</gene>
<keyword evidence="3" id="KW-1185">Reference proteome</keyword>